<dbReference type="Proteomes" id="UP000230605">
    <property type="component" value="Chromosome 2"/>
</dbReference>
<reference evidence="1 2" key="1">
    <citation type="submission" date="2015-10" db="EMBL/GenBank/DDBJ databases">
        <title>The cercosporin biosynthetic gene cluster was horizontally transferred to several fungal lineages and shown to be expanded in Cercospora beticola based on microsynteny with recipient genomes.</title>
        <authorList>
            <person name="De Jonge R."/>
            <person name="Ebert M.K."/>
            <person name="Suttle J.C."/>
            <person name="Jurick Ii W.M."/>
            <person name="Secor G.A."/>
            <person name="Thomma B.P."/>
            <person name="Van De Peer Y."/>
            <person name="Bolton M.D."/>
        </authorList>
    </citation>
    <scope>NUCLEOTIDE SEQUENCE [LARGE SCALE GENOMIC DNA]</scope>
    <source>
        <strain evidence="1 2">09-40</strain>
    </source>
</reference>
<dbReference type="Gene3D" id="3.80.10.10">
    <property type="entry name" value="Ribonuclease Inhibitor"/>
    <property type="match status" value="1"/>
</dbReference>
<dbReference type="AlphaFoldDB" id="A0A2G5HZN3"/>
<dbReference type="SUPFAM" id="SSF52047">
    <property type="entry name" value="RNI-like"/>
    <property type="match status" value="1"/>
</dbReference>
<sequence length="626" mass="71298">MTKQQLPTSFCATFSPLCDLMDYQKSRSPIRLDELPDLILRNICHQLGDCRQFAVVSRNCLDPARASIFATISIKASIAIGVHHQLAEWKKRLQQLQCLAHVRTLRLQTGYERPVEAFDDYGDHLNKQWRHRADVYSHLRGLSDERADWQDLIEFIAQLPGLKDFVYAGGVPICIELFQALEGRRCRLHMKTFCLSSLLYYPHEQEHTIERTELQMATSPQLYGVKLNEYDELGNYGHFDFRLEGLLDMAKGLAPGLREVSVKRDKPSDSSDLKQLRTKARRQWQGTELGTLPSWSKGSLSVLELAGKGSTTLEALQVWHGVTDFSKLQELKLHGPVKSETVTWMLECCNLNSLRHLVLHLETRDPECKAALELFESIRPLKELKLVAHIDQKLLLAVLKRHGPTLQSLIIVPSVESRVSCEMLADLIADHCPVLEKLTMPMRRSQGDAKEVAMYQRFRRLTCLEELYLVLRCDGEDSHDITDRNTTIKKVLIDHGIDPALATSIFKVITNADITPTAPLRRLEIRPESAQLAKVDLGCSRDEDEVFIETEIIHGLGDVCHTIAGHWVCLKDAWNGTLYVESAGDEEMSIDAIRGEVGAAFYELWPMPKKYKKYWSENWTSFPLET</sequence>
<evidence type="ECO:0000313" key="2">
    <source>
        <dbReference type="Proteomes" id="UP000230605"/>
    </source>
</evidence>
<name>A0A2G5HZN3_CERBT</name>
<proteinExistence type="predicted"/>
<organism evidence="1 2">
    <name type="scientific">Cercospora beticola</name>
    <name type="common">Sugarbeet leaf spot fungus</name>
    <dbReference type="NCBI Taxonomy" id="122368"/>
    <lineage>
        <taxon>Eukaryota</taxon>
        <taxon>Fungi</taxon>
        <taxon>Dikarya</taxon>
        <taxon>Ascomycota</taxon>
        <taxon>Pezizomycotina</taxon>
        <taxon>Dothideomycetes</taxon>
        <taxon>Dothideomycetidae</taxon>
        <taxon>Mycosphaerellales</taxon>
        <taxon>Mycosphaerellaceae</taxon>
        <taxon>Cercospora</taxon>
    </lineage>
</organism>
<dbReference type="EMBL" id="LKMD01000102">
    <property type="protein sequence ID" value="PIA97998.1"/>
    <property type="molecule type" value="Genomic_DNA"/>
</dbReference>
<dbReference type="OrthoDB" id="3945550at2759"/>
<evidence type="ECO:0000313" key="1">
    <source>
        <dbReference type="EMBL" id="PIA97998.1"/>
    </source>
</evidence>
<gene>
    <name evidence="1" type="ORF">CB0940_06248</name>
</gene>
<dbReference type="InterPro" id="IPR032675">
    <property type="entry name" value="LRR_dom_sf"/>
</dbReference>
<protein>
    <submittedName>
        <fullName evidence="1">Uncharacterized protein</fullName>
    </submittedName>
</protein>
<accession>A0A2G5HZN3</accession>
<comment type="caution">
    <text evidence="1">The sequence shown here is derived from an EMBL/GenBank/DDBJ whole genome shotgun (WGS) entry which is preliminary data.</text>
</comment>